<keyword evidence="3" id="KW-0479">Metal-binding</keyword>
<keyword evidence="7" id="KW-0411">Iron-sulfur</keyword>
<evidence type="ECO:0000256" key="5">
    <source>
        <dbReference type="ARBA" id="ARBA00022982"/>
    </source>
</evidence>
<dbReference type="InterPro" id="IPR011053">
    <property type="entry name" value="Single_hybrid_motif"/>
</dbReference>
<dbReference type="Pfam" id="PF01512">
    <property type="entry name" value="Complex1_51K"/>
    <property type="match status" value="1"/>
</dbReference>
<evidence type="ECO:0000256" key="6">
    <source>
        <dbReference type="ARBA" id="ARBA00023004"/>
    </source>
</evidence>
<dbReference type="PIRSF" id="PIRSF036408">
    <property type="entry name" value="PduS_prd"/>
    <property type="match status" value="1"/>
</dbReference>
<dbReference type="EMBL" id="CP029822">
    <property type="protein sequence ID" value="AZS51125.1"/>
    <property type="molecule type" value="Genomic_DNA"/>
</dbReference>
<evidence type="ECO:0000256" key="4">
    <source>
        <dbReference type="ARBA" id="ARBA00022737"/>
    </source>
</evidence>
<feature type="domain" description="4Fe-4S ferredoxin-type" evidence="8">
    <location>
        <begin position="293"/>
        <end position="323"/>
    </location>
</feature>
<dbReference type="SUPFAM" id="SSF46548">
    <property type="entry name" value="alpha-helical ferredoxin"/>
    <property type="match status" value="1"/>
</dbReference>
<dbReference type="InterPro" id="IPR019554">
    <property type="entry name" value="Soluble_ligand-bd"/>
</dbReference>
<sequence length="445" mass="48150">MIAEIDAGTIRQRVQQAGIVGAGGAGFPTHVKLNAQAEIYLVNGAECEPLLKVDQQLADRQASDLVRGLQYAMKATGAKEGIIALKAKYHDAIAQLEPILPSNIRLHILEDIYPAGDEVITIWLATGRRVPPAALPLSVGVVVNNVQTLINIAHAVENETPVTQRTLTVNGMVKQPITLTVPIGTTLQQVLDLAGGPTISNPAYINGGPMMGALVTSLEDPVTKTTGGLLVLPDDHLLIRRRKQDIQSVVSMARTVCEQCCLCTELCPRHLIGHELPPHLIVRAVNYQKADQASILLSALTCSECGICEAYACPVDISPMRLNKSLKQQFRKEGARYEGELRPADPMAKYRLLPVKRLITRLDLDKVNHKAPWQDTSWKPKQVTLPFSQHIGAPAKAIVNVGDSVTKGQLIAEMAEGQLGAPIHASISGIIKFIDNQKIIVSEEA</sequence>
<gene>
    <name evidence="9" type="ORF">DM558_10235</name>
</gene>
<dbReference type="InterPro" id="IPR011538">
    <property type="entry name" value="Nuo51_FMN-bd"/>
</dbReference>
<dbReference type="InterPro" id="IPR009051">
    <property type="entry name" value="Helical_ferredxn"/>
</dbReference>
<dbReference type="Pfam" id="PF13375">
    <property type="entry name" value="RnfC_N"/>
    <property type="match status" value="1"/>
</dbReference>
<keyword evidence="1" id="KW-0813">Transport</keyword>
<dbReference type="GO" id="GO:0046872">
    <property type="term" value="F:metal ion binding"/>
    <property type="evidence" value="ECO:0007669"/>
    <property type="project" value="UniProtKB-KW"/>
</dbReference>
<evidence type="ECO:0000256" key="1">
    <source>
        <dbReference type="ARBA" id="ARBA00022448"/>
    </source>
</evidence>
<dbReference type="InterPro" id="IPR037225">
    <property type="entry name" value="Nuo51_FMN-bd_sf"/>
</dbReference>
<evidence type="ECO:0000313" key="10">
    <source>
        <dbReference type="Proteomes" id="UP000273143"/>
    </source>
</evidence>
<protein>
    <submittedName>
        <fullName evidence="9">Electron transport complex protein RnfC</fullName>
    </submittedName>
</protein>
<dbReference type="SUPFAM" id="SSF51230">
    <property type="entry name" value="Single hybrid motif"/>
    <property type="match status" value="1"/>
</dbReference>
<accession>A0A3Q9JJU2</accession>
<dbReference type="InterPro" id="IPR010208">
    <property type="entry name" value="Ion_transpt_RnfC/RsxC"/>
</dbReference>
<dbReference type="PANTHER" id="PTHR43034:SF2">
    <property type="entry name" value="ION-TRANSLOCATING OXIDOREDUCTASE COMPLEX SUBUNIT C"/>
    <property type="match status" value="1"/>
</dbReference>
<evidence type="ECO:0000256" key="3">
    <source>
        <dbReference type="ARBA" id="ARBA00022723"/>
    </source>
</evidence>
<keyword evidence="10" id="KW-1185">Reference proteome</keyword>
<dbReference type="GO" id="GO:0016020">
    <property type="term" value="C:membrane"/>
    <property type="evidence" value="ECO:0007669"/>
    <property type="project" value="InterPro"/>
</dbReference>
<name>A0A3Q9JJU2_9GAMM</name>
<dbReference type="GO" id="GO:0009055">
    <property type="term" value="F:electron transfer activity"/>
    <property type="evidence" value="ECO:0007669"/>
    <property type="project" value="InterPro"/>
</dbReference>
<dbReference type="PANTHER" id="PTHR43034">
    <property type="entry name" value="ION-TRANSLOCATING OXIDOREDUCTASE COMPLEX SUBUNIT C"/>
    <property type="match status" value="1"/>
</dbReference>
<keyword evidence="6" id="KW-0408">Iron</keyword>
<dbReference type="Proteomes" id="UP000273143">
    <property type="component" value="Chromosome"/>
</dbReference>
<keyword evidence="4" id="KW-0677">Repeat</keyword>
<evidence type="ECO:0000256" key="2">
    <source>
        <dbReference type="ARBA" id="ARBA00022485"/>
    </source>
</evidence>
<dbReference type="RefSeq" id="WP_127163913.1">
    <property type="nucleotide sequence ID" value="NZ_CP029822.1"/>
</dbReference>
<dbReference type="Pfam" id="PF10531">
    <property type="entry name" value="SLBB"/>
    <property type="match status" value="1"/>
</dbReference>
<evidence type="ECO:0000259" key="8">
    <source>
        <dbReference type="PROSITE" id="PS51379"/>
    </source>
</evidence>
<dbReference type="InterPro" id="IPR017054">
    <property type="entry name" value="PduS"/>
</dbReference>
<dbReference type="Gene3D" id="3.40.50.11540">
    <property type="entry name" value="NADH-ubiquinone oxidoreductase 51kDa subunit"/>
    <property type="match status" value="1"/>
</dbReference>
<organism evidence="9 10">
    <name type="scientific">Entomomonas moraniae</name>
    <dbReference type="NCBI Taxonomy" id="2213226"/>
    <lineage>
        <taxon>Bacteria</taxon>
        <taxon>Pseudomonadati</taxon>
        <taxon>Pseudomonadota</taxon>
        <taxon>Gammaproteobacteria</taxon>
        <taxon>Pseudomonadales</taxon>
        <taxon>Pseudomonadaceae</taxon>
        <taxon>Entomomonas</taxon>
    </lineage>
</organism>
<evidence type="ECO:0000256" key="7">
    <source>
        <dbReference type="ARBA" id="ARBA00023014"/>
    </source>
</evidence>
<evidence type="ECO:0000313" key="9">
    <source>
        <dbReference type="EMBL" id="AZS51125.1"/>
    </source>
</evidence>
<dbReference type="Pfam" id="PF13534">
    <property type="entry name" value="Fer4_17"/>
    <property type="match status" value="1"/>
</dbReference>
<dbReference type="KEGG" id="emo:DM558_10235"/>
<dbReference type="SUPFAM" id="SSF142019">
    <property type="entry name" value="Nqo1 FMN-binding domain-like"/>
    <property type="match status" value="1"/>
</dbReference>
<keyword evidence="5" id="KW-0249">Electron transport</keyword>
<proteinExistence type="predicted"/>
<dbReference type="GO" id="GO:0051539">
    <property type="term" value="F:4 iron, 4 sulfur cluster binding"/>
    <property type="evidence" value="ECO:0007669"/>
    <property type="project" value="UniProtKB-KW"/>
</dbReference>
<reference evidence="10" key="1">
    <citation type="submission" date="2018-06" db="EMBL/GenBank/DDBJ databases">
        <title>Complete genome of Pseudomonas insecticola strain QZS01.</title>
        <authorList>
            <person name="Wang J."/>
            <person name="Su Q."/>
        </authorList>
    </citation>
    <scope>NUCLEOTIDE SEQUENCE [LARGE SCALE GENOMIC DNA]</scope>
    <source>
        <strain evidence="10">QZS01</strain>
    </source>
</reference>
<dbReference type="SUPFAM" id="SSF142984">
    <property type="entry name" value="Nqo1 middle domain-like"/>
    <property type="match status" value="1"/>
</dbReference>
<dbReference type="InterPro" id="IPR026902">
    <property type="entry name" value="RnfC_N"/>
</dbReference>
<dbReference type="InterPro" id="IPR017896">
    <property type="entry name" value="4Fe4S_Fe-S-bd"/>
</dbReference>
<dbReference type="Gene3D" id="3.10.20.600">
    <property type="match status" value="1"/>
</dbReference>
<keyword evidence="2" id="KW-0004">4Fe-4S</keyword>
<dbReference type="AlphaFoldDB" id="A0A3Q9JJU2"/>
<dbReference type="Gene3D" id="1.10.1060.10">
    <property type="entry name" value="Alpha-helical ferredoxin"/>
    <property type="match status" value="1"/>
</dbReference>
<dbReference type="PROSITE" id="PS51379">
    <property type="entry name" value="4FE4S_FER_2"/>
    <property type="match status" value="1"/>
</dbReference>